<evidence type="ECO:0000313" key="1">
    <source>
        <dbReference type="EMBL" id="GHF27455.1"/>
    </source>
</evidence>
<gene>
    <name evidence="1" type="ORF">GCM10017786_72110</name>
</gene>
<keyword evidence="2" id="KW-1185">Reference proteome</keyword>
<dbReference type="Proteomes" id="UP000605897">
    <property type="component" value="Unassembled WGS sequence"/>
</dbReference>
<organism evidence="1 2">
    <name type="scientific">Amycolatopsis deserti</name>
    <dbReference type="NCBI Taxonomy" id="185696"/>
    <lineage>
        <taxon>Bacteria</taxon>
        <taxon>Bacillati</taxon>
        <taxon>Actinomycetota</taxon>
        <taxon>Actinomycetes</taxon>
        <taxon>Pseudonocardiales</taxon>
        <taxon>Pseudonocardiaceae</taxon>
        <taxon>Amycolatopsis</taxon>
    </lineage>
</organism>
<sequence>MADSDTIKKTTNVDKMRIGTDTSSRRNAKASMEVFLLKFDQHAARDGGTGRRDLSSCGGFVRFRGWGRPAMPASPTELLLSNVLRRGDQPFRMPHSCML</sequence>
<proteinExistence type="predicted"/>
<evidence type="ECO:0000313" key="2">
    <source>
        <dbReference type="Proteomes" id="UP000605897"/>
    </source>
</evidence>
<name>A0ABQ3JFK5_9PSEU</name>
<dbReference type="EMBL" id="BNAU01000012">
    <property type="protein sequence ID" value="GHF27455.1"/>
    <property type="molecule type" value="Genomic_DNA"/>
</dbReference>
<protein>
    <submittedName>
        <fullName evidence="1">Uncharacterized protein</fullName>
    </submittedName>
</protein>
<reference evidence="2" key="1">
    <citation type="journal article" date="2019" name="Int. J. Syst. Evol. Microbiol.">
        <title>The Global Catalogue of Microorganisms (GCM) 10K type strain sequencing project: providing services to taxonomists for standard genome sequencing and annotation.</title>
        <authorList>
            <consortium name="The Broad Institute Genomics Platform"/>
            <consortium name="The Broad Institute Genome Sequencing Center for Infectious Disease"/>
            <person name="Wu L."/>
            <person name="Ma J."/>
        </authorList>
    </citation>
    <scope>NUCLEOTIDE SEQUENCE [LARGE SCALE GENOMIC DNA]</scope>
    <source>
        <strain evidence="2">CGMCC 4.7677</strain>
    </source>
</reference>
<comment type="caution">
    <text evidence="1">The sequence shown here is derived from an EMBL/GenBank/DDBJ whole genome shotgun (WGS) entry which is preliminary data.</text>
</comment>
<accession>A0ABQ3JFK5</accession>